<feature type="compositionally biased region" description="Low complexity" evidence="1">
    <location>
        <begin position="23"/>
        <end position="39"/>
    </location>
</feature>
<name>A0A3L6SWR6_PANMI</name>
<dbReference type="Proteomes" id="UP000275267">
    <property type="component" value="Unassembled WGS sequence"/>
</dbReference>
<organism evidence="2 3">
    <name type="scientific">Panicum miliaceum</name>
    <name type="common">Proso millet</name>
    <name type="synonym">Broomcorn millet</name>
    <dbReference type="NCBI Taxonomy" id="4540"/>
    <lineage>
        <taxon>Eukaryota</taxon>
        <taxon>Viridiplantae</taxon>
        <taxon>Streptophyta</taxon>
        <taxon>Embryophyta</taxon>
        <taxon>Tracheophyta</taxon>
        <taxon>Spermatophyta</taxon>
        <taxon>Magnoliopsida</taxon>
        <taxon>Liliopsida</taxon>
        <taxon>Poales</taxon>
        <taxon>Poaceae</taxon>
        <taxon>PACMAD clade</taxon>
        <taxon>Panicoideae</taxon>
        <taxon>Panicodae</taxon>
        <taxon>Paniceae</taxon>
        <taxon>Panicinae</taxon>
        <taxon>Panicum</taxon>
        <taxon>Panicum sect. Panicum</taxon>
    </lineage>
</organism>
<dbReference type="AlphaFoldDB" id="A0A3L6SWR6"/>
<reference evidence="3" key="1">
    <citation type="journal article" date="2019" name="Nat. Commun.">
        <title>The genome of broomcorn millet.</title>
        <authorList>
            <person name="Zou C."/>
            <person name="Miki D."/>
            <person name="Li D."/>
            <person name="Tang Q."/>
            <person name="Xiao L."/>
            <person name="Rajput S."/>
            <person name="Deng P."/>
            <person name="Jia W."/>
            <person name="Huang R."/>
            <person name="Zhang M."/>
            <person name="Sun Y."/>
            <person name="Hu J."/>
            <person name="Fu X."/>
            <person name="Schnable P.S."/>
            <person name="Li F."/>
            <person name="Zhang H."/>
            <person name="Feng B."/>
            <person name="Zhu X."/>
            <person name="Liu R."/>
            <person name="Schnable J.C."/>
            <person name="Zhu J.-K."/>
            <person name="Zhang H."/>
        </authorList>
    </citation>
    <scope>NUCLEOTIDE SEQUENCE [LARGE SCALE GENOMIC DNA]</scope>
</reference>
<evidence type="ECO:0000256" key="1">
    <source>
        <dbReference type="SAM" id="MobiDB-lite"/>
    </source>
</evidence>
<comment type="caution">
    <text evidence="2">The sequence shown here is derived from an EMBL/GenBank/DDBJ whole genome shotgun (WGS) entry which is preliminary data.</text>
</comment>
<protein>
    <submittedName>
        <fullName evidence="2">Uncharacterized protein</fullName>
    </submittedName>
</protein>
<gene>
    <name evidence="2" type="ORF">C2845_PM05G00270</name>
</gene>
<accession>A0A3L6SWR6</accession>
<sequence>MNPTRPAQASFRAAVESARRHAVPSSSATAASSIGSCAAGPLNGSIAATSARAATPSLPPPPPRRAAAGAAAPVPSTGRSRSRPRVPPASGWTRAPRPWTRTAVLPRRPRVDEGAAAAMHLRAVVAWWPGRWPWHRCPCVLIAASLPQPRLIESMLAPQM</sequence>
<dbReference type="EMBL" id="PQIB02000003">
    <property type="protein sequence ID" value="RLN28932.1"/>
    <property type="molecule type" value="Genomic_DNA"/>
</dbReference>
<feature type="compositionally biased region" description="Low complexity" evidence="1">
    <location>
        <begin position="65"/>
        <end position="79"/>
    </location>
</feature>
<evidence type="ECO:0000313" key="3">
    <source>
        <dbReference type="Proteomes" id="UP000275267"/>
    </source>
</evidence>
<feature type="region of interest" description="Disordered" evidence="1">
    <location>
        <begin position="1"/>
        <end position="100"/>
    </location>
</feature>
<feature type="compositionally biased region" description="Low complexity" evidence="1">
    <location>
        <begin position="47"/>
        <end position="56"/>
    </location>
</feature>
<proteinExistence type="predicted"/>
<keyword evidence="3" id="KW-1185">Reference proteome</keyword>
<evidence type="ECO:0000313" key="2">
    <source>
        <dbReference type="EMBL" id="RLN28932.1"/>
    </source>
</evidence>